<dbReference type="AlphaFoldDB" id="A0A0M9AN47"/>
<dbReference type="OrthoDB" id="350867at2157"/>
<reference evidence="1 2" key="1">
    <citation type="submission" date="2015-08" db="EMBL/GenBank/DDBJ databases">
        <title>Genomes of Isolates from Cabo Rojo, PR.</title>
        <authorList>
            <person name="Sanchez-Nieves R.L."/>
            <person name="Montalvo-Rodriguez R."/>
        </authorList>
    </citation>
    <scope>NUCLEOTIDE SEQUENCE [LARGE SCALE GENOMIC DNA]</scope>
    <source>
        <strain evidence="1 2">5</strain>
    </source>
</reference>
<dbReference type="STRING" id="1765655.AMR74_14775"/>
<dbReference type="EMBL" id="LIST01000007">
    <property type="protein sequence ID" value="KOX95419.1"/>
    <property type="molecule type" value="Genomic_DNA"/>
</dbReference>
<organism evidence="1 2">
    <name type="scientific">Halorubrum tropicale</name>
    <dbReference type="NCBI Taxonomy" id="1765655"/>
    <lineage>
        <taxon>Archaea</taxon>
        <taxon>Methanobacteriati</taxon>
        <taxon>Methanobacteriota</taxon>
        <taxon>Stenosarchaea group</taxon>
        <taxon>Halobacteria</taxon>
        <taxon>Halobacteriales</taxon>
        <taxon>Haloferacaceae</taxon>
        <taxon>Halorubrum</taxon>
    </lineage>
</organism>
<proteinExistence type="predicted"/>
<dbReference type="InterPro" id="IPR027434">
    <property type="entry name" value="Homing_endonucl"/>
</dbReference>
<dbReference type="PATRIC" id="fig|1705389.3.peg.2133"/>
<dbReference type="Proteomes" id="UP000037747">
    <property type="component" value="Unassembled WGS sequence"/>
</dbReference>
<evidence type="ECO:0000313" key="1">
    <source>
        <dbReference type="EMBL" id="KOX95419.1"/>
    </source>
</evidence>
<gene>
    <name evidence="1" type="ORF">AMR74_14775</name>
</gene>
<evidence type="ECO:0000313" key="2">
    <source>
        <dbReference type="Proteomes" id="UP000037747"/>
    </source>
</evidence>
<evidence type="ECO:0008006" key="3">
    <source>
        <dbReference type="Google" id="ProtNLM"/>
    </source>
</evidence>
<dbReference type="Gene3D" id="3.10.28.10">
    <property type="entry name" value="Homing endonucleases"/>
    <property type="match status" value="2"/>
</dbReference>
<name>A0A0M9AN47_9EURY</name>
<protein>
    <recommendedName>
        <fullName evidence="3">Homing endonuclease LAGLIDADG domain-containing protein</fullName>
    </recommendedName>
</protein>
<dbReference type="SUPFAM" id="SSF55608">
    <property type="entry name" value="Homing endonucleases"/>
    <property type="match status" value="2"/>
</dbReference>
<sequence length="209" mass="24275">MTTNSTEYHDLDAWFAGFLDGEGCIRIAIADRERYSTGFELAPMVRIAHEQLTGLLDAEGWIGVTVRPEDGYKVNHRPQPQVEISQSSQDRLMDALCAYSDARDINCFVTTLEYDDDRADQYVWGVQGISTTRELLTPLRDQFIVKREQVDLFLDEIIPRLEDGVHHDKEGFLEVMYYIDRFNSYKGGSRGKYTLDYFEDLWEMEYTPE</sequence>
<comment type="caution">
    <text evidence="1">The sequence shown here is derived from an EMBL/GenBank/DDBJ whole genome shotgun (WGS) entry which is preliminary data.</text>
</comment>
<keyword evidence="2" id="KW-1185">Reference proteome</keyword>
<dbReference type="RefSeq" id="WP_053772821.1">
    <property type="nucleotide sequence ID" value="NZ_LIST01000007.1"/>
</dbReference>
<accession>A0A0M9AN47</accession>